<sequence>MHGVDEETRKAVLNRLKRIEGQIRGLQKMVENDRVCGDILTQVSAVNSALSRVSEMIVKGYARKCVVEASESGQIEELDSLIENIIKLRGV</sequence>
<gene>
    <name evidence="1" type="ORF">XD94_0292</name>
</gene>
<dbReference type="Proteomes" id="UP000054092">
    <property type="component" value="Unassembled WGS sequence"/>
</dbReference>
<evidence type="ECO:0000313" key="1">
    <source>
        <dbReference type="EMBL" id="KUK81846.1"/>
    </source>
</evidence>
<accession>A0A101HRN6</accession>
<dbReference type="GO" id="GO:0003677">
    <property type="term" value="F:DNA binding"/>
    <property type="evidence" value="ECO:0007669"/>
    <property type="project" value="InterPro"/>
</dbReference>
<dbReference type="GO" id="GO:0045892">
    <property type="term" value="P:negative regulation of DNA-templated transcription"/>
    <property type="evidence" value="ECO:0007669"/>
    <property type="project" value="UniProtKB-ARBA"/>
</dbReference>
<dbReference type="CDD" id="cd10148">
    <property type="entry name" value="CsoR-like_DUF156"/>
    <property type="match status" value="1"/>
</dbReference>
<dbReference type="PATRIC" id="fig|1184387.3.peg.605"/>
<dbReference type="PANTHER" id="PTHR33677">
    <property type="entry name" value="TRANSCRIPTIONAL REPRESSOR FRMR-RELATED"/>
    <property type="match status" value="1"/>
</dbReference>
<dbReference type="InterPro" id="IPR003735">
    <property type="entry name" value="Metal_Tscrpt_repr"/>
</dbReference>
<reference evidence="2" key="1">
    <citation type="journal article" date="2015" name="MBio">
        <title>Genome-Resolved Metagenomic Analysis Reveals Roles for Candidate Phyla and Other Microbial Community Members in Biogeochemical Transformations in Oil Reservoirs.</title>
        <authorList>
            <person name="Hu P."/>
            <person name="Tom L."/>
            <person name="Singh A."/>
            <person name="Thomas B.C."/>
            <person name="Baker B.J."/>
            <person name="Piceno Y.M."/>
            <person name="Andersen G.L."/>
            <person name="Banfield J.F."/>
        </authorList>
    </citation>
    <scope>NUCLEOTIDE SEQUENCE [LARGE SCALE GENOMIC DNA]</scope>
</reference>
<evidence type="ECO:0008006" key="3">
    <source>
        <dbReference type="Google" id="ProtNLM"/>
    </source>
</evidence>
<name>A0A101HRN6_9BACT</name>
<dbReference type="GO" id="GO:0046872">
    <property type="term" value="F:metal ion binding"/>
    <property type="evidence" value="ECO:0007669"/>
    <property type="project" value="InterPro"/>
</dbReference>
<proteinExistence type="predicted"/>
<dbReference type="Pfam" id="PF02583">
    <property type="entry name" value="Trns_repr_metal"/>
    <property type="match status" value="1"/>
</dbReference>
<evidence type="ECO:0000313" key="2">
    <source>
        <dbReference type="Proteomes" id="UP000054092"/>
    </source>
</evidence>
<dbReference type="EMBL" id="LGGP01000030">
    <property type="protein sequence ID" value="KUK81846.1"/>
    <property type="molecule type" value="Genomic_DNA"/>
</dbReference>
<organism evidence="1 2">
    <name type="scientific">Mesotoga prima</name>
    <dbReference type="NCBI Taxonomy" id="1184387"/>
    <lineage>
        <taxon>Bacteria</taxon>
        <taxon>Thermotogati</taxon>
        <taxon>Thermotogota</taxon>
        <taxon>Thermotogae</taxon>
        <taxon>Kosmotogales</taxon>
        <taxon>Kosmotogaceae</taxon>
        <taxon>Mesotoga</taxon>
    </lineage>
</organism>
<dbReference type="AlphaFoldDB" id="A0A101HRN6"/>
<protein>
    <recommendedName>
        <fullName evidence="3">Copper-sensing transcriptional repressor CsoR</fullName>
    </recommendedName>
</protein>
<dbReference type="InterPro" id="IPR038390">
    <property type="entry name" value="Metal_Tscrpt_repr_sf"/>
</dbReference>
<dbReference type="Gene3D" id="1.20.58.1000">
    <property type="entry name" value="Metal-sensitive repressor, helix protomer"/>
    <property type="match status" value="1"/>
</dbReference>
<comment type="caution">
    <text evidence="1">The sequence shown here is derived from an EMBL/GenBank/DDBJ whole genome shotgun (WGS) entry which is preliminary data.</text>
</comment>